<evidence type="ECO:0000256" key="1">
    <source>
        <dbReference type="ARBA" id="ARBA00004651"/>
    </source>
</evidence>
<dbReference type="Proteomes" id="UP000435036">
    <property type="component" value="Unassembled WGS sequence"/>
</dbReference>
<dbReference type="PROSITE" id="PS50893">
    <property type="entry name" value="ABC_TRANSPORTER_2"/>
    <property type="match status" value="1"/>
</dbReference>
<dbReference type="GO" id="GO:0005524">
    <property type="term" value="F:ATP binding"/>
    <property type="evidence" value="ECO:0007669"/>
    <property type="project" value="UniProtKB-KW"/>
</dbReference>
<comment type="subcellular location">
    <subcellularLocation>
        <location evidence="1">Cell membrane</location>
        <topology evidence="1">Multi-pass membrane protein</topology>
    </subcellularLocation>
</comment>
<dbReference type="InterPro" id="IPR027417">
    <property type="entry name" value="P-loop_NTPase"/>
</dbReference>
<evidence type="ECO:0000256" key="4">
    <source>
        <dbReference type="ARBA" id="ARBA00022692"/>
    </source>
</evidence>
<sequence>MSRLLEIANRKKVMVIISGISVTIHAVLSLVPYLMVYYIIQELSKPSINYQQAETYLLYAVYAAIISMIFYFLSGILSHIAAFDILAELRKFIAKKVGLLPMGYLSNKNSGALQKLLAEDVERIEHFIAHQIPDFIKGIALPLITISLLFAADWRLAAISFVPFALLLLLIPQMYSGKRNEQIKNYHQSLENMNAGIVEYIRAIPVMKVFGQSAETFEKFGVAVYRFQTFVNQWVKTSSPIYAVFMSFINNATLPVLALGLLLYFQGGLSLPTLFIFLLLGTGYIKPMLVLSNMSMQISLINRGVSQIDDLLAIAPLKESKTWQEPSNHGISFIDVSFAYTENNPVLRQVNFDVKPNSITAIVGPSGAGKSTIAQLLSRFWDCSMGNIYIGGIDIRSYPTEQLMQMVSYVFQDSFMFQQSLYDNIAMGMDKTQEEVEDAAKAAQIHDFIVSLPDGYQTLFGQSGIHLSGGEQQRFQLARAILKDAPILILDEATAFADPENEAKIQEAFSRLIQNKTVLIIAHRLSTITDVDQILVFDRGALSAQGTHTALLLQSKLYQRMWNAHTRAKEFIL</sequence>
<keyword evidence="5" id="KW-0547">Nucleotide-binding</keyword>
<dbReference type="Pfam" id="PF00664">
    <property type="entry name" value="ABC_membrane"/>
    <property type="match status" value="1"/>
</dbReference>
<evidence type="ECO:0000256" key="3">
    <source>
        <dbReference type="ARBA" id="ARBA00022475"/>
    </source>
</evidence>
<dbReference type="SUPFAM" id="SSF52540">
    <property type="entry name" value="P-loop containing nucleoside triphosphate hydrolases"/>
    <property type="match status" value="1"/>
</dbReference>
<dbReference type="PANTHER" id="PTHR24221">
    <property type="entry name" value="ATP-BINDING CASSETTE SUB-FAMILY B"/>
    <property type="match status" value="1"/>
</dbReference>
<keyword evidence="4 9" id="KW-0812">Transmembrane</keyword>
<dbReference type="FunFam" id="3.40.50.300:FF:000221">
    <property type="entry name" value="Multidrug ABC transporter ATP-binding protein"/>
    <property type="match status" value="1"/>
</dbReference>
<dbReference type="InterPro" id="IPR039421">
    <property type="entry name" value="Type_1_exporter"/>
</dbReference>
<name>A0A6N8KT22_9SPHI</name>
<protein>
    <submittedName>
        <fullName evidence="12">ATP-binding cassette domain-containing protein</fullName>
    </submittedName>
</protein>
<organism evidence="12 13">
    <name type="scientific">Sphingobacterium humi</name>
    <dbReference type="NCBI Taxonomy" id="1796905"/>
    <lineage>
        <taxon>Bacteria</taxon>
        <taxon>Pseudomonadati</taxon>
        <taxon>Bacteroidota</taxon>
        <taxon>Sphingobacteriia</taxon>
        <taxon>Sphingobacteriales</taxon>
        <taxon>Sphingobacteriaceae</taxon>
        <taxon>Sphingobacterium</taxon>
    </lineage>
</organism>
<evidence type="ECO:0000256" key="9">
    <source>
        <dbReference type="SAM" id="Phobius"/>
    </source>
</evidence>
<dbReference type="EMBL" id="WSQA01000001">
    <property type="protein sequence ID" value="MVZ60565.1"/>
    <property type="molecule type" value="Genomic_DNA"/>
</dbReference>
<keyword evidence="8 9" id="KW-0472">Membrane</keyword>
<dbReference type="InterPro" id="IPR003439">
    <property type="entry name" value="ABC_transporter-like_ATP-bd"/>
</dbReference>
<comment type="caution">
    <text evidence="12">The sequence shown here is derived from an EMBL/GenBank/DDBJ whole genome shotgun (WGS) entry which is preliminary data.</text>
</comment>
<feature type="transmembrane region" description="Helical" evidence="9">
    <location>
        <begin position="271"/>
        <end position="291"/>
    </location>
</feature>
<dbReference type="InterPro" id="IPR011527">
    <property type="entry name" value="ABC1_TM_dom"/>
</dbReference>
<reference evidence="12 13" key="1">
    <citation type="submission" date="2019-12" db="EMBL/GenBank/DDBJ databases">
        <authorList>
            <person name="Dong K."/>
        </authorList>
    </citation>
    <scope>NUCLEOTIDE SEQUENCE [LARGE SCALE GENOMIC DNA]</scope>
    <source>
        <strain evidence="12 13">JCM 31225</strain>
    </source>
</reference>
<evidence type="ECO:0000313" key="13">
    <source>
        <dbReference type="Proteomes" id="UP000435036"/>
    </source>
</evidence>
<evidence type="ECO:0000256" key="6">
    <source>
        <dbReference type="ARBA" id="ARBA00022840"/>
    </source>
</evidence>
<evidence type="ECO:0000256" key="7">
    <source>
        <dbReference type="ARBA" id="ARBA00022989"/>
    </source>
</evidence>
<dbReference type="InterPro" id="IPR036640">
    <property type="entry name" value="ABC1_TM_sf"/>
</dbReference>
<proteinExistence type="predicted"/>
<dbReference type="GO" id="GO:0005886">
    <property type="term" value="C:plasma membrane"/>
    <property type="evidence" value="ECO:0007669"/>
    <property type="project" value="UniProtKB-SubCell"/>
</dbReference>
<feature type="transmembrane region" description="Helical" evidence="9">
    <location>
        <begin position="241"/>
        <end position="265"/>
    </location>
</feature>
<dbReference type="Pfam" id="PF00005">
    <property type="entry name" value="ABC_tran"/>
    <property type="match status" value="1"/>
</dbReference>
<evidence type="ECO:0000256" key="8">
    <source>
        <dbReference type="ARBA" id="ARBA00023136"/>
    </source>
</evidence>
<keyword evidence="6 12" id="KW-0067">ATP-binding</keyword>
<dbReference type="SUPFAM" id="SSF90123">
    <property type="entry name" value="ABC transporter transmembrane region"/>
    <property type="match status" value="1"/>
</dbReference>
<keyword evidence="7 9" id="KW-1133">Transmembrane helix</keyword>
<feature type="domain" description="ABC transporter" evidence="10">
    <location>
        <begin position="331"/>
        <end position="564"/>
    </location>
</feature>
<dbReference type="PROSITE" id="PS00211">
    <property type="entry name" value="ABC_TRANSPORTER_1"/>
    <property type="match status" value="1"/>
</dbReference>
<evidence type="ECO:0000256" key="2">
    <source>
        <dbReference type="ARBA" id="ARBA00022448"/>
    </source>
</evidence>
<dbReference type="PANTHER" id="PTHR24221:SF397">
    <property type="entry name" value="ABC TRANSPORTER, ATP-BINDING TRANSMEMBRANE PROTEIN"/>
    <property type="match status" value="1"/>
</dbReference>
<gene>
    <name evidence="12" type="ORF">GQF63_00885</name>
</gene>
<feature type="domain" description="ABC transmembrane type-1" evidence="11">
    <location>
        <begin position="16"/>
        <end position="300"/>
    </location>
</feature>
<dbReference type="Gene3D" id="1.20.1560.10">
    <property type="entry name" value="ABC transporter type 1, transmembrane domain"/>
    <property type="match status" value="1"/>
</dbReference>
<dbReference type="GO" id="GO:0034040">
    <property type="term" value="F:ATPase-coupled lipid transmembrane transporter activity"/>
    <property type="evidence" value="ECO:0007669"/>
    <property type="project" value="TreeGrafter"/>
</dbReference>
<evidence type="ECO:0000313" key="12">
    <source>
        <dbReference type="EMBL" id="MVZ60565.1"/>
    </source>
</evidence>
<dbReference type="InterPro" id="IPR017871">
    <property type="entry name" value="ABC_transporter-like_CS"/>
</dbReference>
<feature type="transmembrane region" description="Helical" evidence="9">
    <location>
        <begin position="158"/>
        <end position="175"/>
    </location>
</feature>
<evidence type="ECO:0000259" key="10">
    <source>
        <dbReference type="PROSITE" id="PS50893"/>
    </source>
</evidence>
<dbReference type="InterPro" id="IPR003593">
    <property type="entry name" value="AAA+_ATPase"/>
</dbReference>
<dbReference type="SMART" id="SM00382">
    <property type="entry name" value="AAA"/>
    <property type="match status" value="1"/>
</dbReference>
<evidence type="ECO:0000259" key="11">
    <source>
        <dbReference type="PROSITE" id="PS50929"/>
    </source>
</evidence>
<dbReference type="GO" id="GO:0016887">
    <property type="term" value="F:ATP hydrolysis activity"/>
    <property type="evidence" value="ECO:0007669"/>
    <property type="project" value="InterPro"/>
</dbReference>
<dbReference type="OrthoDB" id="9762778at2"/>
<dbReference type="Gene3D" id="3.40.50.300">
    <property type="entry name" value="P-loop containing nucleotide triphosphate hydrolases"/>
    <property type="match status" value="1"/>
</dbReference>
<dbReference type="AlphaFoldDB" id="A0A6N8KT22"/>
<dbReference type="PROSITE" id="PS50929">
    <property type="entry name" value="ABC_TM1F"/>
    <property type="match status" value="1"/>
</dbReference>
<dbReference type="GO" id="GO:0140359">
    <property type="term" value="F:ABC-type transporter activity"/>
    <property type="evidence" value="ECO:0007669"/>
    <property type="project" value="InterPro"/>
</dbReference>
<feature type="transmembrane region" description="Helical" evidence="9">
    <location>
        <begin position="12"/>
        <end position="40"/>
    </location>
</feature>
<keyword evidence="2" id="KW-0813">Transport</keyword>
<evidence type="ECO:0000256" key="5">
    <source>
        <dbReference type="ARBA" id="ARBA00022741"/>
    </source>
</evidence>
<keyword evidence="3" id="KW-1003">Cell membrane</keyword>
<feature type="transmembrane region" description="Helical" evidence="9">
    <location>
        <begin position="60"/>
        <end position="86"/>
    </location>
</feature>
<accession>A0A6N8KT22</accession>
<keyword evidence="13" id="KW-1185">Reference proteome</keyword>